<accession>A0AAN6NPH2</accession>
<keyword evidence="3" id="KW-1185">Reference proteome</keyword>
<comment type="caution">
    <text evidence="2">The sequence shown here is derived from an EMBL/GenBank/DDBJ whole genome shotgun (WGS) entry which is preliminary data.</text>
</comment>
<dbReference type="EMBL" id="MU859216">
    <property type="protein sequence ID" value="KAK3949410.1"/>
    <property type="molecule type" value="Genomic_DNA"/>
</dbReference>
<feature type="chain" id="PRO_5042815424" description="Secreted protein" evidence="1">
    <location>
        <begin position="28"/>
        <end position="115"/>
    </location>
</feature>
<organism evidence="2 3">
    <name type="scientific">Pseudoneurospora amorphoporcata</name>
    <dbReference type="NCBI Taxonomy" id="241081"/>
    <lineage>
        <taxon>Eukaryota</taxon>
        <taxon>Fungi</taxon>
        <taxon>Dikarya</taxon>
        <taxon>Ascomycota</taxon>
        <taxon>Pezizomycotina</taxon>
        <taxon>Sordariomycetes</taxon>
        <taxon>Sordariomycetidae</taxon>
        <taxon>Sordariales</taxon>
        <taxon>Sordariaceae</taxon>
        <taxon>Pseudoneurospora</taxon>
    </lineage>
</organism>
<gene>
    <name evidence="2" type="ORF">QBC32DRAFT_349236</name>
</gene>
<dbReference type="AlphaFoldDB" id="A0AAN6NPH2"/>
<keyword evidence="1" id="KW-0732">Signal</keyword>
<protein>
    <recommendedName>
        <fullName evidence="4">Secreted protein</fullName>
    </recommendedName>
</protein>
<feature type="signal peptide" evidence="1">
    <location>
        <begin position="1"/>
        <end position="27"/>
    </location>
</feature>
<sequence>MPFPCQPTSRLLLFLLVCPCWLVGNESHSTPEEGQALLNRLGGKKNTCVYTLLCECTSLSVPSRPRLQRPRGSALSASPSILQKQPIRKCLPSNAQGVNSIRISYLISFSIFRCC</sequence>
<proteinExistence type="predicted"/>
<dbReference type="Proteomes" id="UP001303222">
    <property type="component" value="Unassembled WGS sequence"/>
</dbReference>
<reference evidence="2" key="2">
    <citation type="submission" date="2023-06" db="EMBL/GenBank/DDBJ databases">
        <authorList>
            <consortium name="Lawrence Berkeley National Laboratory"/>
            <person name="Mondo S.J."/>
            <person name="Hensen N."/>
            <person name="Bonometti L."/>
            <person name="Westerberg I."/>
            <person name="Brannstrom I.O."/>
            <person name="Guillou S."/>
            <person name="Cros-Aarteil S."/>
            <person name="Calhoun S."/>
            <person name="Haridas S."/>
            <person name="Kuo A."/>
            <person name="Pangilinan J."/>
            <person name="Riley R."/>
            <person name="Labutti K."/>
            <person name="Andreopoulos B."/>
            <person name="Lipzen A."/>
            <person name="Chen C."/>
            <person name="Yanf M."/>
            <person name="Daum C."/>
            <person name="Ng V."/>
            <person name="Clum A."/>
            <person name="Steindorff A."/>
            <person name="Ohm R."/>
            <person name="Martin F."/>
            <person name="Silar P."/>
            <person name="Natvig D."/>
            <person name="Lalanne C."/>
            <person name="Gautier V."/>
            <person name="Ament-Velasquez S.L."/>
            <person name="Kruys A."/>
            <person name="Hutchinson M.I."/>
            <person name="Powell A.J."/>
            <person name="Barry K."/>
            <person name="Miller A.N."/>
            <person name="Grigoriev I.V."/>
            <person name="Debuchy R."/>
            <person name="Gladieux P."/>
            <person name="Thoren M.H."/>
            <person name="Johannesson H."/>
        </authorList>
    </citation>
    <scope>NUCLEOTIDE SEQUENCE</scope>
    <source>
        <strain evidence="2">CBS 626.80</strain>
    </source>
</reference>
<evidence type="ECO:0000313" key="2">
    <source>
        <dbReference type="EMBL" id="KAK3949410.1"/>
    </source>
</evidence>
<evidence type="ECO:0000313" key="3">
    <source>
        <dbReference type="Proteomes" id="UP001303222"/>
    </source>
</evidence>
<reference evidence="2" key="1">
    <citation type="journal article" date="2023" name="Mol. Phylogenet. Evol.">
        <title>Genome-scale phylogeny and comparative genomics of the fungal order Sordariales.</title>
        <authorList>
            <person name="Hensen N."/>
            <person name="Bonometti L."/>
            <person name="Westerberg I."/>
            <person name="Brannstrom I.O."/>
            <person name="Guillou S."/>
            <person name="Cros-Aarteil S."/>
            <person name="Calhoun S."/>
            <person name="Haridas S."/>
            <person name="Kuo A."/>
            <person name="Mondo S."/>
            <person name="Pangilinan J."/>
            <person name="Riley R."/>
            <person name="LaButti K."/>
            <person name="Andreopoulos B."/>
            <person name="Lipzen A."/>
            <person name="Chen C."/>
            <person name="Yan M."/>
            <person name="Daum C."/>
            <person name="Ng V."/>
            <person name="Clum A."/>
            <person name="Steindorff A."/>
            <person name="Ohm R.A."/>
            <person name="Martin F."/>
            <person name="Silar P."/>
            <person name="Natvig D.O."/>
            <person name="Lalanne C."/>
            <person name="Gautier V."/>
            <person name="Ament-Velasquez S.L."/>
            <person name="Kruys A."/>
            <person name="Hutchinson M.I."/>
            <person name="Powell A.J."/>
            <person name="Barry K."/>
            <person name="Miller A.N."/>
            <person name="Grigoriev I.V."/>
            <person name="Debuchy R."/>
            <person name="Gladieux P."/>
            <person name="Hiltunen Thoren M."/>
            <person name="Johannesson H."/>
        </authorList>
    </citation>
    <scope>NUCLEOTIDE SEQUENCE</scope>
    <source>
        <strain evidence="2">CBS 626.80</strain>
    </source>
</reference>
<name>A0AAN6NPH2_9PEZI</name>
<evidence type="ECO:0000256" key="1">
    <source>
        <dbReference type="SAM" id="SignalP"/>
    </source>
</evidence>
<evidence type="ECO:0008006" key="4">
    <source>
        <dbReference type="Google" id="ProtNLM"/>
    </source>
</evidence>